<organism evidence="2 3">
    <name type="scientific">Yinghuangia soli</name>
    <dbReference type="NCBI Taxonomy" id="2908204"/>
    <lineage>
        <taxon>Bacteria</taxon>
        <taxon>Bacillati</taxon>
        <taxon>Actinomycetota</taxon>
        <taxon>Actinomycetes</taxon>
        <taxon>Kitasatosporales</taxon>
        <taxon>Streptomycetaceae</taxon>
        <taxon>Yinghuangia</taxon>
    </lineage>
</organism>
<evidence type="ECO:0000313" key="2">
    <source>
        <dbReference type="EMBL" id="MCF2526400.1"/>
    </source>
</evidence>
<dbReference type="RefSeq" id="WP_235050435.1">
    <property type="nucleotide sequence ID" value="NZ_JAKFHA010000001.1"/>
</dbReference>
<evidence type="ECO:0000256" key="1">
    <source>
        <dbReference type="SAM" id="MobiDB-lite"/>
    </source>
</evidence>
<accession>A0AA41PW59</accession>
<dbReference type="Proteomes" id="UP001165378">
    <property type="component" value="Unassembled WGS sequence"/>
</dbReference>
<dbReference type="EMBL" id="JAKFHA010000001">
    <property type="protein sequence ID" value="MCF2526400.1"/>
    <property type="molecule type" value="Genomic_DNA"/>
</dbReference>
<dbReference type="SUPFAM" id="SSF52833">
    <property type="entry name" value="Thioredoxin-like"/>
    <property type="match status" value="1"/>
</dbReference>
<dbReference type="PIRSF" id="PIRSF035042">
    <property type="entry name" value="UCP035042_thirdx"/>
    <property type="match status" value="1"/>
</dbReference>
<proteinExistence type="predicted"/>
<dbReference type="InterPro" id="IPR010350">
    <property type="entry name" value="Aim32/Apd1-like_bac"/>
</dbReference>
<feature type="compositionally biased region" description="Basic and acidic residues" evidence="1">
    <location>
        <begin position="272"/>
        <end position="281"/>
    </location>
</feature>
<protein>
    <submittedName>
        <fullName evidence="2">Sucrase ferredoxin</fullName>
    </submittedName>
</protein>
<sequence>METCSVLSRAYAEPMAGTAPTAPGWLLIEHPGPWAAKALRGSRGLDPEAGAELERRAAAAGFRATLIRTPGRTVPAPGGRRTVFLAWTAPGGSWLRRFTVGSLDELLALDYAALAGPAEPALGRPYDDPLLLVCTNGKRDRCCATAGRPLAEALAARLPGDVWEATHLGGHRFAPTAVVLPDGYVYGRLDADSAAAALDAARAGAMLLEDCRGRATWSRPAQAAELAVREEILEYGADVLQVAEPDAHGGDAWTVRVDHADGRTWTVEVTAHAEEPERPESCGKGLENPLSMRPRLVSPAL</sequence>
<gene>
    <name evidence="2" type="ORF">LZ495_04070</name>
</gene>
<dbReference type="Gene3D" id="3.40.30.10">
    <property type="entry name" value="Glutaredoxin"/>
    <property type="match status" value="1"/>
</dbReference>
<name>A0AA41PW59_9ACTN</name>
<reference evidence="2" key="1">
    <citation type="submission" date="2022-01" db="EMBL/GenBank/DDBJ databases">
        <title>Genome-Based Taxonomic Classification of the Phylum Actinobacteria.</title>
        <authorList>
            <person name="Gao Y."/>
        </authorList>
    </citation>
    <scope>NUCLEOTIDE SEQUENCE</scope>
    <source>
        <strain evidence="2">KLBMP 8922</strain>
    </source>
</reference>
<comment type="caution">
    <text evidence="2">The sequence shown here is derived from an EMBL/GenBank/DDBJ whole genome shotgun (WGS) entry which is preliminary data.</text>
</comment>
<dbReference type="AlphaFoldDB" id="A0AA41PW59"/>
<evidence type="ECO:0000313" key="3">
    <source>
        <dbReference type="Proteomes" id="UP001165378"/>
    </source>
</evidence>
<keyword evidence="3" id="KW-1185">Reference proteome</keyword>
<dbReference type="Pfam" id="PF06999">
    <property type="entry name" value="Suc_Fer-like"/>
    <property type="match status" value="1"/>
</dbReference>
<dbReference type="InterPro" id="IPR009737">
    <property type="entry name" value="Aim32/Apd1-like"/>
</dbReference>
<feature type="region of interest" description="Disordered" evidence="1">
    <location>
        <begin position="272"/>
        <end position="301"/>
    </location>
</feature>
<dbReference type="InterPro" id="IPR036249">
    <property type="entry name" value="Thioredoxin-like_sf"/>
</dbReference>
<dbReference type="CDD" id="cd03062">
    <property type="entry name" value="TRX_Fd_Sucrase"/>
    <property type="match status" value="1"/>
</dbReference>